<reference evidence="9 10" key="1">
    <citation type="submission" date="2020-08" db="EMBL/GenBank/DDBJ databases">
        <authorList>
            <person name="Hejnol A."/>
        </authorList>
    </citation>
    <scope>NUCLEOTIDE SEQUENCE [LARGE SCALE GENOMIC DNA]</scope>
</reference>
<dbReference type="InterPro" id="IPR034353">
    <property type="entry name" value="ABT1/ESF2_RRM"/>
</dbReference>
<evidence type="ECO:0000259" key="8">
    <source>
        <dbReference type="PROSITE" id="PS50102"/>
    </source>
</evidence>
<accession>A0A7I8V7B8</accession>
<keyword evidence="10" id="KW-1185">Reference proteome</keyword>
<sequence>MSDNDVKSSEESEELELEPPKSKRKKLKLVDDSNAGILYMSRVPSNMTVKVIRDLFSSYGEIGRIFLQADERRISQRKSKRFNEGWIEFADKKLAKRVAVSLNNQIIGGKRHLKWRDEIWNLKYLPKFKWTHLNERLAYEKAVHQQRMRTEVSQAKKVASFFKDNVEKSKMLKRKKVKTNLEEREWTFSQKETETEILSSEKHKRTKKKKDSLAASENTELMKSIFSGGL</sequence>
<dbReference type="GO" id="GO:0003723">
    <property type="term" value="F:RNA binding"/>
    <property type="evidence" value="ECO:0007669"/>
    <property type="project" value="UniProtKB-UniRule"/>
</dbReference>
<dbReference type="PANTHER" id="PTHR12311:SF7">
    <property type="entry name" value="ACTIVATOR OF BASAL TRANSCRIPTION 1"/>
    <property type="match status" value="1"/>
</dbReference>
<evidence type="ECO:0000256" key="6">
    <source>
        <dbReference type="PROSITE-ProRule" id="PRU00176"/>
    </source>
</evidence>
<dbReference type="AlphaFoldDB" id="A0A7I8V7B8"/>
<evidence type="ECO:0000313" key="10">
    <source>
        <dbReference type="Proteomes" id="UP000549394"/>
    </source>
</evidence>
<evidence type="ECO:0000256" key="1">
    <source>
        <dbReference type="ARBA" id="ARBA00004604"/>
    </source>
</evidence>
<feature type="region of interest" description="Disordered" evidence="7">
    <location>
        <begin position="1"/>
        <end position="23"/>
    </location>
</feature>
<evidence type="ECO:0000256" key="4">
    <source>
        <dbReference type="ARBA" id="ARBA00022884"/>
    </source>
</evidence>
<protein>
    <recommendedName>
        <fullName evidence="3">Activator of basal transcription 1</fullName>
    </recommendedName>
</protein>
<dbReference type="EMBL" id="CAJFCJ010000002">
    <property type="protein sequence ID" value="CAD5111660.1"/>
    <property type="molecule type" value="Genomic_DNA"/>
</dbReference>
<dbReference type="InterPro" id="IPR012677">
    <property type="entry name" value="Nucleotide-bd_a/b_plait_sf"/>
</dbReference>
<dbReference type="GO" id="GO:0000447">
    <property type="term" value="P:endonucleolytic cleavage in ITS1 to separate SSU-rRNA from 5.8S rRNA and LSU-rRNA from tricistronic rRNA transcript (SSU-rRNA, 5.8S rRNA, LSU-rRNA)"/>
    <property type="evidence" value="ECO:0007669"/>
    <property type="project" value="TreeGrafter"/>
</dbReference>
<dbReference type="InterPro" id="IPR039119">
    <property type="entry name" value="ABT1/Esf2"/>
</dbReference>
<dbReference type="GO" id="GO:0000472">
    <property type="term" value="P:endonucleolytic cleavage to generate mature 5'-end of SSU-rRNA from (SSU-rRNA, 5.8S rRNA, LSU-rRNA)"/>
    <property type="evidence" value="ECO:0007669"/>
    <property type="project" value="TreeGrafter"/>
</dbReference>
<dbReference type="OrthoDB" id="287393at2759"/>
<comment type="caution">
    <text evidence="9">The sequence shown here is derived from an EMBL/GenBank/DDBJ whole genome shotgun (WGS) entry which is preliminary data.</text>
</comment>
<dbReference type="InterPro" id="IPR000504">
    <property type="entry name" value="RRM_dom"/>
</dbReference>
<keyword evidence="5" id="KW-0539">Nucleus</keyword>
<dbReference type="InterPro" id="IPR035979">
    <property type="entry name" value="RBD_domain_sf"/>
</dbReference>
<dbReference type="GO" id="GO:0034462">
    <property type="term" value="P:small-subunit processome assembly"/>
    <property type="evidence" value="ECO:0007669"/>
    <property type="project" value="TreeGrafter"/>
</dbReference>
<dbReference type="SUPFAM" id="SSF54928">
    <property type="entry name" value="RNA-binding domain, RBD"/>
    <property type="match status" value="1"/>
</dbReference>
<evidence type="ECO:0000256" key="2">
    <source>
        <dbReference type="ARBA" id="ARBA00005819"/>
    </source>
</evidence>
<comment type="subcellular location">
    <subcellularLocation>
        <location evidence="1">Nucleus</location>
        <location evidence="1">Nucleolus</location>
    </subcellularLocation>
</comment>
<feature type="domain" description="RRM" evidence="8">
    <location>
        <begin position="36"/>
        <end position="111"/>
    </location>
</feature>
<dbReference type="PANTHER" id="PTHR12311">
    <property type="entry name" value="ACTIVATOR OF BASAL TRANSCRIPTION 1"/>
    <property type="match status" value="1"/>
</dbReference>
<dbReference type="GO" id="GO:0005730">
    <property type="term" value="C:nucleolus"/>
    <property type="evidence" value="ECO:0007669"/>
    <property type="project" value="UniProtKB-SubCell"/>
</dbReference>
<evidence type="ECO:0000256" key="7">
    <source>
        <dbReference type="SAM" id="MobiDB-lite"/>
    </source>
</evidence>
<dbReference type="Gene3D" id="3.30.70.330">
    <property type="match status" value="1"/>
</dbReference>
<dbReference type="PROSITE" id="PS50102">
    <property type="entry name" value="RRM"/>
    <property type="match status" value="1"/>
</dbReference>
<dbReference type="CDD" id="cd12263">
    <property type="entry name" value="RRM_ABT1_like"/>
    <property type="match status" value="1"/>
</dbReference>
<evidence type="ECO:0000256" key="3">
    <source>
        <dbReference type="ARBA" id="ARBA00020737"/>
    </source>
</evidence>
<feature type="compositionally biased region" description="Basic and acidic residues" evidence="7">
    <location>
        <begin position="1"/>
        <end position="10"/>
    </location>
</feature>
<name>A0A7I8V7B8_9ANNE</name>
<organism evidence="9 10">
    <name type="scientific">Dimorphilus gyrociliatus</name>
    <dbReference type="NCBI Taxonomy" id="2664684"/>
    <lineage>
        <taxon>Eukaryota</taxon>
        <taxon>Metazoa</taxon>
        <taxon>Spiralia</taxon>
        <taxon>Lophotrochozoa</taxon>
        <taxon>Annelida</taxon>
        <taxon>Polychaeta</taxon>
        <taxon>Polychaeta incertae sedis</taxon>
        <taxon>Dinophilidae</taxon>
        <taxon>Dimorphilus</taxon>
    </lineage>
</organism>
<dbReference type="SMART" id="SM00360">
    <property type="entry name" value="RRM"/>
    <property type="match status" value="1"/>
</dbReference>
<evidence type="ECO:0000256" key="5">
    <source>
        <dbReference type="ARBA" id="ARBA00023242"/>
    </source>
</evidence>
<gene>
    <name evidence="9" type="ORF">DGYR_LOCUS920</name>
</gene>
<keyword evidence="4 6" id="KW-0694">RNA-binding</keyword>
<evidence type="ECO:0000313" key="9">
    <source>
        <dbReference type="EMBL" id="CAD5111660.1"/>
    </source>
</evidence>
<comment type="similarity">
    <text evidence="2">Belongs to the ESF2/ABP1 family.</text>
</comment>
<dbReference type="Pfam" id="PF00076">
    <property type="entry name" value="RRM_1"/>
    <property type="match status" value="1"/>
</dbReference>
<dbReference type="Proteomes" id="UP000549394">
    <property type="component" value="Unassembled WGS sequence"/>
</dbReference>
<dbReference type="GO" id="GO:0000480">
    <property type="term" value="P:endonucleolytic cleavage in 5'-ETS of tricistronic rRNA transcript (SSU-rRNA, 5.8S rRNA, LSU-rRNA)"/>
    <property type="evidence" value="ECO:0007669"/>
    <property type="project" value="TreeGrafter"/>
</dbReference>
<proteinExistence type="inferred from homology"/>